<protein>
    <submittedName>
        <fullName evidence="3">GNAT family N-acetyltransferase</fullName>
    </submittedName>
</protein>
<sequence length="166" mass="18850">MDPSITIQTYQPQFQSQIVQLILNIQQNEFGIPITAEDQPDLFIITDFYQKGGGNFWVATNEQKDVVGTIALIKADEQIGAIRKMFVHTDYRGSIYGIASKLLVELENWALNKGLSDLYLGTIDLLKGAIKFYTKNGFKLIEVDQLPASFPRMKVDTLFYHKKITL</sequence>
<comment type="caution">
    <text evidence="3">The sequence shown here is derived from an EMBL/GenBank/DDBJ whole genome shotgun (WGS) entry which is preliminary data.</text>
</comment>
<dbReference type="Proteomes" id="UP001155182">
    <property type="component" value="Unassembled WGS sequence"/>
</dbReference>
<dbReference type="PANTHER" id="PTHR13947:SF37">
    <property type="entry name" value="LD18367P"/>
    <property type="match status" value="1"/>
</dbReference>
<keyword evidence="1" id="KW-0808">Transferase</keyword>
<dbReference type="InterPro" id="IPR000182">
    <property type="entry name" value="GNAT_dom"/>
</dbReference>
<dbReference type="GO" id="GO:0008080">
    <property type="term" value="F:N-acetyltransferase activity"/>
    <property type="evidence" value="ECO:0007669"/>
    <property type="project" value="InterPro"/>
</dbReference>
<name>A0A9X2F5S8_9SPHI</name>
<evidence type="ECO:0000313" key="4">
    <source>
        <dbReference type="Proteomes" id="UP001155182"/>
    </source>
</evidence>
<reference evidence="3" key="1">
    <citation type="submission" date="2022-06" db="EMBL/GenBank/DDBJ databases">
        <title>Solitalea sp. MAHUQ-68 isolated from rhizospheric soil.</title>
        <authorList>
            <person name="Huq M.A."/>
        </authorList>
    </citation>
    <scope>NUCLEOTIDE SEQUENCE</scope>
    <source>
        <strain evidence="3">MAHUQ-68</strain>
    </source>
</reference>
<dbReference type="RefSeq" id="WP_252585528.1">
    <property type="nucleotide sequence ID" value="NZ_JAMWYS010000003.1"/>
</dbReference>
<evidence type="ECO:0000313" key="3">
    <source>
        <dbReference type="EMBL" id="MCO4291343.1"/>
    </source>
</evidence>
<dbReference type="AlphaFoldDB" id="A0A9X2F5S8"/>
<dbReference type="InterPro" id="IPR016181">
    <property type="entry name" value="Acyl_CoA_acyltransferase"/>
</dbReference>
<gene>
    <name evidence="3" type="ORF">NF867_00520</name>
</gene>
<feature type="domain" description="N-acetyltransferase" evidence="2">
    <location>
        <begin position="5"/>
        <end position="165"/>
    </location>
</feature>
<dbReference type="Pfam" id="PF00583">
    <property type="entry name" value="Acetyltransf_1"/>
    <property type="match status" value="1"/>
</dbReference>
<accession>A0A9X2F5S8</accession>
<evidence type="ECO:0000259" key="2">
    <source>
        <dbReference type="PROSITE" id="PS51186"/>
    </source>
</evidence>
<organism evidence="3 4">
    <name type="scientific">Solitalea agri</name>
    <dbReference type="NCBI Taxonomy" id="2953739"/>
    <lineage>
        <taxon>Bacteria</taxon>
        <taxon>Pseudomonadati</taxon>
        <taxon>Bacteroidota</taxon>
        <taxon>Sphingobacteriia</taxon>
        <taxon>Sphingobacteriales</taxon>
        <taxon>Sphingobacteriaceae</taxon>
        <taxon>Solitalea</taxon>
    </lineage>
</organism>
<evidence type="ECO:0000256" key="1">
    <source>
        <dbReference type="ARBA" id="ARBA00022679"/>
    </source>
</evidence>
<dbReference type="PANTHER" id="PTHR13947">
    <property type="entry name" value="GNAT FAMILY N-ACETYLTRANSFERASE"/>
    <property type="match status" value="1"/>
</dbReference>
<dbReference type="PROSITE" id="PS51186">
    <property type="entry name" value="GNAT"/>
    <property type="match status" value="1"/>
</dbReference>
<dbReference type="Gene3D" id="3.40.630.30">
    <property type="match status" value="1"/>
</dbReference>
<proteinExistence type="predicted"/>
<keyword evidence="4" id="KW-1185">Reference proteome</keyword>
<dbReference type="InterPro" id="IPR050769">
    <property type="entry name" value="NAT_camello-type"/>
</dbReference>
<dbReference type="CDD" id="cd04301">
    <property type="entry name" value="NAT_SF"/>
    <property type="match status" value="1"/>
</dbReference>
<dbReference type="EMBL" id="JAMWYS010000003">
    <property type="protein sequence ID" value="MCO4291343.1"/>
    <property type="molecule type" value="Genomic_DNA"/>
</dbReference>
<dbReference type="SUPFAM" id="SSF55729">
    <property type="entry name" value="Acyl-CoA N-acyltransferases (Nat)"/>
    <property type="match status" value="1"/>
</dbReference>